<dbReference type="PRINTS" id="PR01041">
    <property type="entry name" value="TRNASYNTHMET"/>
</dbReference>
<dbReference type="Gene3D" id="2.20.28.20">
    <property type="entry name" value="Methionyl-tRNA synthetase, Zn-domain"/>
    <property type="match status" value="1"/>
</dbReference>
<evidence type="ECO:0000256" key="3">
    <source>
        <dbReference type="ARBA" id="ARBA00012838"/>
    </source>
</evidence>
<dbReference type="GO" id="GO:0004825">
    <property type="term" value="F:methionine-tRNA ligase activity"/>
    <property type="evidence" value="ECO:0007669"/>
    <property type="project" value="UniProtKB-EC"/>
</dbReference>
<keyword evidence="11 15" id="KW-0648">Protein biosynthesis</keyword>
<reference evidence="19 20" key="1">
    <citation type="submission" date="2019-01" db="EMBL/GenBank/DDBJ databases">
        <authorList>
            <person name="Sayadi A."/>
        </authorList>
    </citation>
    <scope>NUCLEOTIDE SEQUENCE [LARGE SCALE GENOMIC DNA]</scope>
</reference>
<dbReference type="PANTHER" id="PTHR45765">
    <property type="entry name" value="METHIONINE--TRNA LIGASE"/>
    <property type="match status" value="1"/>
</dbReference>
<sequence length="1029" mass="115630">MALIYTNENNPATLKLLVSKNVAEIPVNLKILDFNDRSIPQPRRLPCVEEEENLTLFLPNSAVCYFNPVTKNVSEVLDWLEWEARNLCPCLAYLCGSSVKNPSLRNTLLTYLDKLESSLKDRLYLVDNTLTNADIVVWSTLYPLYLNEATRKEYLSLPNITSWIEHLESIPQFKEAVASFKIDGKTAYVALAAGAKYLAINDQKTPGGTFSPNNEDFGSPQHTFEAVSEDELKAAKLAWSKDVTQLPKLKQRNGKVLPVAKEKNIFITSALPYVNNVPHLGNIIGCVLSADVFARFCRLCNYNTLYICGTDEYGTATETKALEEKLTCREICDKYFKIHNEIYQWFNISFDQFGRTSNPEQTELCQEMFLCLNENGFMFTQSVEQLHCPKCDRYLADRFVEGGCPHIGCNYEDARGDQCDGCGKLVNAVELKNPRCKVCGSTPKLKSSNQFFIDLPKLEPLLHHWMKISAPGWSNNAQVISRSWLREGLKPRCITRDLKWGVPVPLDGYRNKVFYVWFDAPIGYMSISKAYTKDFEKWWRPSKDVEVKLYQFMAKDNVPFHGVLFPAMLLGANKGYTTVSHLMATEYLNYEDGKFSKSRGVGVFGNDAQDTGIPSDVWRFYLLYIRPESQDSSFCWNDLVTKNNSELLNNLGNFVNRALVFAKNNFNGVIPQLAPTEEDYKLLALCTREYAAYMTALEKCRLRDGIRHILAISRHGNQYMQSNQPWVLAKGTEEERLRAGTVVGICCNLACLLAILLQPYMPETSAILKRQINAPEVVITPSNPEIVQLLPTGHKLGNPSPLFSKIDPARVEELKKKFAGKQNGKSNGSGDNADVKAIEELVAKQADKVRLLKSSGADKKVWQPEVAILLDLKKKLEEAQKNATAKSEPNPAQNGVVDPKEIERLTEEVNKQADKVRLLKSSGADKKVWQPEVAILLDLKKKLEEAQKNVTPKSEPNSVQNGVVDPKEIERLTEEVNKQGMVVRRLKEGGGDKSVWQLEVEKLLTLKAQLAAASGAPVTASGKSKKGKK</sequence>
<evidence type="ECO:0000256" key="13">
    <source>
        <dbReference type="ARBA" id="ARBA00030904"/>
    </source>
</evidence>
<evidence type="ECO:0000256" key="5">
    <source>
        <dbReference type="ARBA" id="ARBA00022490"/>
    </source>
</evidence>
<dbReference type="SUPFAM" id="SSF57770">
    <property type="entry name" value="Methionyl-tRNA synthetase (MetRS), Zn-domain"/>
    <property type="match status" value="1"/>
</dbReference>
<dbReference type="InterPro" id="IPR033911">
    <property type="entry name" value="MetRS_core"/>
</dbReference>
<evidence type="ECO:0000259" key="17">
    <source>
        <dbReference type="PROSITE" id="PS50405"/>
    </source>
</evidence>
<dbReference type="SUPFAM" id="SSF52374">
    <property type="entry name" value="Nucleotidylyl transferase"/>
    <property type="match status" value="1"/>
</dbReference>
<dbReference type="PROSITE" id="PS50405">
    <property type="entry name" value="GST_CTER"/>
    <property type="match status" value="1"/>
</dbReference>
<dbReference type="Gene3D" id="1.10.287.10">
    <property type="entry name" value="S15/NS1, RNA-binding"/>
    <property type="match status" value="3"/>
</dbReference>
<dbReference type="InterPro" id="IPR041872">
    <property type="entry name" value="Anticodon_Met"/>
</dbReference>
<organism evidence="19 20">
    <name type="scientific">Callosobruchus maculatus</name>
    <name type="common">Southern cowpea weevil</name>
    <name type="synonym">Pulse bruchid</name>
    <dbReference type="NCBI Taxonomy" id="64391"/>
    <lineage>
        <taxon>Eukaryota</taxon>
        <taxon>Metazoa</taxon>
        <taxon>Ecdysozoa</taxon>
        <taxon>Arthropoda</taxon>
        <taxon>Hexapoda</taxon>
        <taxon>Insecta</taxon>
        <taxon>Pterygota</taxon>
        <taxon>Neoptera</taxon>
        <taxon>Endopterygota</taxon>
        <taxon>Coleoptera</taxon>
        <taxon>Polyphaga</taxon>
        <taxon>Cucujiformia</taxon>
        <taxon>Chrysomeloidea</taxon>
        <taxon>Chrysomelidae</taxon>
        <taxon>Bruchinae</taxon>
        <taxon>Bruchini</taxon>
        <taxon>Callosobruchus</taxon>
    </lineage>
</organism>
<evidence type="ECO:0000256" key="12">
    <source>
        <dbReference type="ARBA" id="ARBA00023146"/>
    </source>
</evidence>
<dbReference type="Pfam" id="PF14497">
    <property type="entry name" value="GST_C_3"/>
    <property type="match status" value="1"/>
</dbReference>
<comment type="similarity">
    <text evidence="2 15">Belongs to the class-I aminoacyl-tRNA synthetase family.</text>
</comment>
<evidence type="ECO:0000256" key="11">
    <source>
        <dbReference type="ARBA" id="ARBA00022917"/>
    </source>
</evidence>
<dbReference type="InterPro" id="IPR000738">
    <property type="entry name" value="WHEP-TRS_dom"/>
</dbReference>
<dbReference type="Gene3D" id="1.20.1050.10">
    <property type="match status" value="1"/>
</dbReference>
<gene>
    <name evidence="19" type="ORF">CALMAC_LOCUS18802</name>
</gene>
<feature type="domain" description="GST C-terminal" evidence="17">
    <location>
        <begin position="69"/>
        <end position="188"/>
    </location>
</feature>
<dbReference type="CDD" id="cd07957">
    <property type="entry name" value="Anticodon_Ia_Met"/>
    <property type="match status" value="1"/>
</dbReference>
<dbReference type="SUPFAM" id="SSF47060">
    <property type="entry name" value="S15/NS1 RNA-binding domain"/>
    <property type="match status" value="3"/>
</dbReference>
<dbReference type="InterPro" id="IPR014729">
    <property type="entry name" value="Rossmann-like_a/b/a_fold"/>
</dbReference>
<dbReference type="SUPFAM" id="SSF47323">
    <property type="entry name" value="Anticodon-binding domain of a subclass of class I aminoacyl-tRNA synthetases"/>
    <property type="match status" value="1"/>
</dbReference>
<comment type="subcellular location">
    <subcellularLocation>
        <location evidence="1">Cytoplasm</location>
    </subcellularLocation>
</comment>
<feature type="domain" description="WHEP-TRS" evidence="18">
    <location>
        <begin position="834"/>
        <end position="890"/>
    </location>
</feature>
<evidence type="ECO:0000256" key="1">
    <source>
        <dbReference type="ARBA" id="ARBA00004496"/>
    </source>
</evidence>
<proteinExistence type="inferred from homology"/>
<evidence type="ECO:0000256" key="4">
    <source>
        <dbReference type="ARBA" id="ARBA00018335"/>
    </source>
</evidence>
<dbReference type="InterPro" id="IPR036282">
    <property type="entry name" value="Glutathione-S-Trfase_C_sf"/>
</dbReference>
<dbReference type="Pfam" id="PF00458">
    <property type="entry name" value="WHEP-TRS"/>
    <property type="match status" value="3"/>
</dbReference>
<dbReference type="GO" id="GO:0000049">
    <property type="term" value="F:tRNA binding"/>
    <property type="evidence" value="ECO:0007669"/>
    <property type="project" value="UniProtKB-KW"/>
</dbReference>
<dbReference type="HAMAP" id="MF_00098">
    <property type="entry name" value="Met_tRNA_synth_type1"/>
    <property type="match status" value="1"/>
</dbReference>
<dbReference type="PROSITE" id="PS00178">
    <property type="entry name" value="AA_TRNA_LIGASE_I"/>
    <property type="match status" value="1"/>
</dbReference>
<dbReference type="EMBL" id="CAACVG010013155">
    <property type="protein sequence ID" value="VEN61375.1"/>
    <property type="molecule type" value="Genomic_DNA"/>
</dbReference>
<dbReference type="InterPro" id="IPR004046">
    <property type="entry name" value="GST_C"/>
</dbReference>
<dbReference type="Proteomes" id="UP000410492">
    <property type="component" value="Unassembled WGS sequence"/>
</dbReference>
<dbReference type="Gene3D" id="3.40.30.10">
    <property type="entry name" value="Glutaredoxin"/>
    <property type="match status" value="1"/>
</dbReference>
<accession>A0A653DMF3</accession>
<keyword evidence="10" id="KW-0694">RNA-binding</keyword>
<evidence type="ECO:0000256" key="16">
    <source>
        <dbReference type="SAM" id="MobiDB-lite"/>
    </source>
</evidence>
<dbReference type="FunFam" id="1.10.730.10:FF:000031">
    <property type="entry name" value="Putative Methionyl-tRNA synthetase"/>
    <property type="match status" value="1"/>
</dbReference>
<keyword evidence="9 15" id="KW-0067">ATP-binding</keyword>
<evidence type="ECO:0000313" key="19">
    <source>
        <dbReference type="EMBL" id="VEN61375.1"/>
    </source>
</evidence>
<evidence type="ECO:0000256" key="6">
    <source>
        <dbReference type="ARBA" id="ARBA00022555"/>
    </source>
</evidence>
<keyword evidence="5" id="KW-0963">Cytoplasm</keyword>
<dbReference type="GO" id="GO:0005524">
    <property type="term" value="F:ATP binding"/>
    <property type="evidence" value="ECO:0007669"/>
    <property type="project" value="UniProtKB-KW"/>
</dbReference>
<dbReference type="FunFam" id="1.10.287.10:FF:000014">
    <property type="entry name" value="Methionyl-tRNA synthetase"/>
    <property type="match status" value="2"/>
</dbReference>
<evidence type="ECO:0000256" key="10">
    <source>
        <dbReference type="ARBA" id="ARBA00022884"/>
    </source>
</evidence>
<protein>
    <recommendedName>
        <fullName evidence="4">Methionine--tRNA ligase, cytoplasmic</fullName>
        <ecNumber evidence="3">6.1.1.10</ecNumber>
    </recommendedName>
    <alternativeName>
        <fullName evidence="13">Methionyl-tRNA synthetase</fullName>
    </alternativeName>
</protein>
<dbReference type="AlphaFoldDB" id="A0A653DMF3"/>
<dbReference type="SUPFAM" id="SSF47616">
    <property type="entry name" value="GST C-terminal domain-like"/>
    <property type="match status" value="1"/>
</dbReference>
<dbReference type="InterPro" id="IPR023458">
    <property type="entry name" value="Met-tRNA_ligase_1"/>
</dbReference>
<dbReference type="InterPro" id="IPR015413">
    <property type="entry name" value="Methionyl/Leucyl_tRNA_Synth"/>
</dbReference>
<dbReference type="InterPro" id="IPR010987">
    <property type="entry name" value="Glutathione-S-Trfase_C-like"/>
</dbReference>
<evidence type="ECO:0000256" key="8">
    <source>
        <dbReference type="ARBA" id="ARBA00022741"/>
    </source>
</evidence>
<dbReference type="InterPro" id="IPR014758">
    <property type="entry name" value="Met-tRNA_synth"/>
</dbReference>
<dbReference type="GO" id="GO:0006431">
    <property type="term" value="P:methionyl-tRNA aminoacylation"/>
    <property type="evidence" value="ECO:0007669"/>
    <property type="project" value="InterPro"/>
</dbReference>
<name>A0A653DMF3_CALMS</name>
<comment type="catalytic activity">
    <reaction evidence="14">
        <text>tRNA(Met) + L-methionine + ATP = L-methionyl-tRNA(Met) + AMP + diphosphate</text>
        <dbReference type="Rhea" id="RHEA:13481"/>
        <dbReference type="Rhea" id="RHEA-COMP:9667"/>
        <dbReference type="Rhea" id="RHEA-COMP:9698"/>
        <dbReference type="ChEBI" id="CHEBI:30616"/>
        <dbReference type="ChEBI" id="CHEBI:33019"/>
        <dbReference type="ChEBI" id="CHEBI:57844"/>
        <dbReference type="ChEBI" id="CHEBI:78442"/>
        <dbReference type="ChEBI" id="CHEBI:78530"/>
        <dbReference type="ChEBI" id="CHEBI:456215"/>
        <dbReference type="EC" id="6.1.1.10"/>
    </reaction>
</comment>
<feature type="region of interest" description="Disordered" evidence="16">
    <location>
        <begin position="947"/>
        <end position="966"/>
    </location>
</feature>
<dbReference type="Pfam" id="PF19303">
    <property type="entry name" value="Anticodon_3"/>
    <property type="match status" value="1"/>
</dbReference>
<keyword evidence="6" id="KW-0820">tRNA-binding</keyword>
<dbReference type="Gene3D" id="3.40.50.620">
    <property type="entry name" value="HUPs"/>
    <property type="match status" value="1"/>
</dbReference>
<dbReference type="NCBIfam" id="NF001100">
    <property type="entry name" value="PRK00133.1"/>
    <property type="match status" value="1"/>
</dbReference>
<dbReference type="FunFam" id="2.20.28.20:FF:000001">
    <property type="entry name" value="Methionine--tRNA ligase"/>
    <property type="match status" value="1"/>
</dbReference>
<dbReference type="EC" id="6.1.1.10" evidence="3"/>
<feature type="domain" description="WHEP-TRS" evidence="18">
    <location>
        <begin position="901"/>
        <end position="957"/>
    </location>
</feature>
<dbReference type="SMART" id="SM00991">
    <property type="entry name" value="WHEP-TRS"/>
    <property type="match status" value="3"/>
</dbReference>
<evidence type="ECO:0000256" key="15">
    <source>
        <dbReference type="RuleBase" id="RU363039"/>
    </source>
</evidence>
<dbReference type="PANTHER" id="PTHR45765:SF1">
    <property type="entry name" value="METHIONINE--TRNA LIGASE, CYTOPLASMIC"/>
    <property type="match status" value="1"/>
</dbReference>
<keyword evidence="20" id="KW-1185">Reference proteome</keyword>
<dbReference type="OrthoDB" id="5844513at2759"/>
<feature type="compositionally biased region" description="Polar residues" evidence="16">
    <location>
        <begin position="948"/>
        <end position="961"/>
    </location>
</feature>
<dbReference type="InterPro" id="IPR009068">
    <property type="entry name" value="uS15_NS1_RNA-bd_sf"/>
</dbReference>
<evidence type="ECO:0000259" key="18">
    <source>
        <dbReference type="PROSITE" id="PS51185"/>
    </source>
</evidence>
<feature type="domain" description="WHEP-TRS" evidence="18">
    <location>
        <begin position="968"/>
        <end position="1024"/>
    </location>
</feature>
<dbReference type="InterPro" id="IPR001412">
    <property type="entry name" value="aa-tRNA-synth_I_CS"/>
</dbReference>
<evidence type="ECO:0000256" key="14">
    <source>
        <dbReference type="ARBA" id="ARBA00047364"/>
    </source>
</evidence>
<evidence type="ECO:0000256" key="9">
    <source>
        <dbReference type="ARBA" id="ARBA00022840"/>
    </source>
</evidence>
<dbReference type="NCBIfam" id="TIGR00398">
    <property type="entry name" value="metG"/>
    <property type="match status" value="1"/>
</dbReference>
<dbReference type="Pfam" id="PF09334">
    <property type="entry name" value="tRNA-synt_1g"/>
    <property type="match status" value="1"/>
</dbReference>
<keyword evidence="12 15" id="KW-0030">Aminoacyl-tRNA synthetase</keyword>
<dbReference type="Gene3D" id="1.10.730.10">
    <property type="entry name" value="Isoleucyl-tRNA Synthetase, Domain 1"/>
    <property type="match status" value="1"/>
</dbReference>
<dbReference type="InterPro" id="IPR029038">
    <property type="entry name" value="MetRS_Zn"/>
</dbReference>
<dbReference type="CDD" id="cd00814">
    <property type="entry name" value="MetRS_core"/>
    <property type="match status" value="1"/>
</dbReference>
<dbReference type="GO" id="GO:0005829">
    <property type="term" value="C:cytosol"/>
    <property type="evidence" value="ECO:0007669"/>
    <property type="project" value="TreeGrafter"/>
</dbReference>
<evidence type="ECO:0000256" key="2">
    <source>
        <dbReference type="ARBA" id="ARBA00005594"/>
    </source>
</evidence>
<keyword evidence="8 15" id="KW-0547">Nucleotide-binding</keyword>
<evidence type="ECO:0000313" key="20">
    <source>
        <dbReference type="Proteomes" id="UP000410492"/>
    </source>
</evidence>
<dbReference type="GO" id="GO:0017101">
    <property type="term" value="C:aminoacyl-tRNA synthetase multienzyme complex"/>
    <property type="evidence" value="ECO:0007669"/>
    <property type="project" value="TreeGrafter"/>
</dbReference>
<keyword evidence="7 15" id="KW-0436">Ligase</keyword>
<dbReference type="PROSITE" id="PS51185">
    <property type="entry name" value="WHEP_TRS_2"/>
    <property type="match status" value="3"/>
</dbReference>
<evidence type="ECO:0000256" key="7">
    <source>
        <dbReference type="ARBA" id="ARBA00022598"/>
    </source>
</evidence>
<dbReference type="InterPro" id="IPR009080">
    <property type="entry name" value="tRNAsynth_Ia_anticodon-bd"/>
</dbReference>
<dbReference type="CDD" id="cd00939">
    <property type="entry name" value="MetRS_RNA"/>
    <property type="match status" value="3"/>
</dbReference>